<organism evidence="8 9">
    <name type="scientific">Propioniciclava tarda</name>
    <dbReference type="NCBI Taxonomy" id="433330"/>
    <lineage>
        <taxon>Bacteria</taxon>
        <taxon>Bacillati</taxon>
        <taxon>Actinomycetota</taxon>
        <taxon>Actinomycetes</taxon>
        <taxon>Propionibacteriales</taxon>
        <taxon>Propionibacteriaceae</taxon>
        <taxon>Propioniciclava</taxon>
    </lineage>
</organism>
<evidence type="ECO:0000256" key="2">
    <source>
        <dbReference type="ARBA" id="ARBA00022475"/>
    </source>
</evidence>
<proteinExistence type="predicted"/>
<keyword evidence="5 6" id="KW-0472">Membrane</keyword>
<protein>
    <submittedName>
        <fullName evidence="8">PspC domain-containing protein</fullName>
    </submittedName>
</protein>
<gene>
    <name evidence="8" type="ORF">ET996_04565</name>
</gene>
<dbReference type="AlphaFoldDB" id="A0A4Q9KMV8"/>
<evidence type="ECO:0000256" key="3">
    <source>
        <dbReference type="ARBA" id="ARBA00022692"/>
    </source>
</evidence>
<dbReference type="Proteomes" id="UP000291933">
    <property type="component" value="Unassembled WGS sequence"/>
</dbReference>
<keyword evidence="2" id="KW-1003">Cell membrane</keyword>
<comment type="caution">
    <text evidence="8">The sequence shown here is derived from an EMBL/GenBank/DDBJ whole genome shotgun (WGS) entry which is preliminary data.</text>
</comment>
<dbReference type="GO" id="GO:0005886">
    <property type="term" value="C:plasma membrane"/>
    <property type="evidence" value="ECO:0007669"/>
    <property type="project" value="UniProtKB-SubCell"/>
</dbReference>
<sequence length="81" mass="8832">MDKKLVRSTSDKFLAGVCGGLAKYFGIDATLVRIGAVLIALLIQPIGWMLYPALWLLMPTDNGGPSGLAQLTDWVKQSNRR</sequence>
<feature type="transmembrane region" description="Helical" evidence="6">
    <location>
        <begin position="31"/>
        <end position="51"/>
    </location>
</feature>
<accession>A0A4Q9KMV8</accession>
<evidence type="ECO:0000256" key="6">
    <source>
        <dbReference type="SAM" id="Phobius"/>
    </source>
</evidence>
<dbReference type="OrthoDB" id="7359894at2"/>
<comment type="subcellular location">
    <subcellularLocation>
        <location evidence="1">Cell membrane</location>
        <topology evidence="1">Single-pass membrane protein</topology>
    </subcellularLocation>
</comment>
<name>A0A4Q9KMV8_PROTD</name>
<keyword evidence="9" id="KW-1185">Reference proteome</keyword>
<dbReference type="InterPro" id="IPR007168">
    <property type="entry name" value="Phageshock_PspC_N"/>
</dbReference>
<evidence type="ECO:0000256" key="4">
    <source>
        <dbReference type="ARBA" id="ARBA00022989"/>
    </source>
</evidence>
<reference evidence="8 9" key="1">
    <citation type="submission" date="2019-01" db="EMBL/GenBank/DDBJ databases">
        <title>Lactibacter flavus gen. nov., sp. nov., a novel bacterium of the family Propionibacteriaceae isolated from raw milk and dairy products.</title>
        <authorList>
            <person name="Huptas C."/>
            <person name="Wenning M."/>
            <person name="Breitenwieser F."/>
            <person name="Doll E."/>
            <person name="Von Neubeck M."/>
            <person name="Busse H.-J."/>
            <person name="Scherer S."/>
        </authorList>
    </citation>
    <scope>NUCLEOTIDE SEQUENCE [LARGE SCALE GENOMIC DNA]</scope>
    <source>
        <strain evidence="8 9">DSM 22130</strain>
    </source>
</reference>
<feature type="domain" description="Phage shock protein PspC N-terminal" evidence="7">
    <location>
        <begin position="3"/>
        <end position="60"/>
    </location>
</feature>
<dbReference type="PANTHER" id="PTHR33885:SF3">
    <property type="entry name" value="PHAGE SHOCK PROTEIN C"/>
    <property type="match status" value="1"/>
</dbReference>
<evidence type="ECO:0000313" key="9">
    <source>
        <dbReference type="Proteomes" id="UP000291933"/>
    </source>
</evidence>
<evidence type="ECO:0000256" key="1">
    <source>
        <dbReference type="ARBA" id="ARBA00004162"/>
    </source>
</evidence>
<dbReference type="EMBL" id="SDMR01000003">
    <property type="protein sequence ID" value="TBT95764.1"/>
    <property type="molecule type" value="Genomic_DNA"/>
</dbReference>
<keyword evidence="3 6" id="KW-0812">Transmembrane</keyword>
<evidence type="ECO:0000259" key="7">
    <source>
        <dbReference type="Pfam" id="PF04024"/>
    </source>
</evidence>
<dbReference type="Pfam" id="PF04024">
    <property type="entry name" value="PspC"/>
    <property type="match status" value="1"/>
</dbReference>
<evidence type="ECO:0000313" key="8">
    <source>
        <dbReference type="EMBL" id="TBT95764.1"/>
    </source>
</evidence>
<dbReference type="InterPro" id="IPR052027">
    <property type="entry name" value="PspC"/>
</dbReference>
<keyword evidence="4 6" id="KW-1133">Transmembrane helix</keyword>
<dbReference type="PANTHER" id="PTHR33885">
    <property type="entry name" value="PHAGE SHOCK PROTEIN C"/>
    <property type="match status" value="1"/>
</dbReference>
<evidence type="ECO:0000256" key="5">
    <source>
        <dbReference type="ARBA" id="ARBA00023136"/>
    </source>
</evidence>